<organism evidence="7 8">
    <name type="scientific">Rhodoferax lithotrophicus</name>
    <dbReference type="NCBI Taxonomy" id="2798804"/>
    <lineage>
        <taxon>Bacteria</taxon>
        <taxon>Pseudomonadati</taxon>
        <taxon>Pseudomonadota</taxon>
        <taxon>Betaproteobacteria</taxon>
        <taxon>Burkholderiales</taxon>
        <taxon>Comamonadaceae</taxon>
        <taxon>Rhodoferax</taxon>
    </lineage>
</organism>
<dbReference type="Pfam" id="PF00877">
    <property type="entry name" value="NLPC_P60"/>
    <property type="match status" value="1"/>
</dbReference>
<evidence type="ECO:0000256" key="4">
    <source>
        <dbReference type="ARBA" id="ARBA00022807"/>
    </source>
</evidence>
<evidence type="ECO:0000313" key="7">
    <source>
        <dbReference type="EMBL" id="BCO27687.1"/>
    </source>
</evidence>
<evidence type="ECO:0000256" key="1">
    <source>
        <dbReference type="ARBA" id="ARBA00007074"/>
    </source>
</evidence>
<dbReference type="InterPro" id="IPR000064">
    <property type="entry name" value="NLP_P60_dom"/>
</dbReference>
<gene>
    <name evidence="7" type="ORF">MIZ03_2576</name>
</gene>
<evidence type="ECO:0000256" key="2">
    <source>
        <dbReference type="ARBA" id="ARBA00022670"/>
    </source>
</evidence>
<dbReference type="Proteomes" id="UP000824366">
    <property type="component" value="Chromosome"/>
</dbReference>
<dbReference type="EMBL" id="AP024238">
    <property type="protein sequence ID" value="BCO27687.1"/>
    <property type="molecule type" value="Genomic_DNA"/>
</dbReference>
<keyword evidence="2" id="KW-0645">Protease</keyword>
<dbReference type="InterPro" id="IPR038765">
    <property type="entry name" value="Papain-like_cys_pep_sf"/>
</dbReference>
<evidence type="ECO:0000313" key="8">
    <source>
        <dbReference type="Proteomes" id="UP000824366"/>
    </source>
</evidence>
<sequence length="203" mass="22370">MLQPLRTLVFSVCLLLLHAIHSVHAAPPENPDEPKLLTLAASKGLLGHIDQVRQSMTDKTSDLVVNALGFLGVPYKRGGTSADTGFDCSGFVKAMYEQTVGLILPRKAEQQAAATQKIDQADLKPGDLVFFNTMRRAFSHVGIYIGEGKFIHSPKPGAEVRVESMDLSYWHRRFDGARRILTLSPEPLPVSLENEPRNSPLVR</sequence>
<evidence type="ECO:0000259" key="6">
    <source>
        <dbReference type="PROSITE" id="PS51935"/>
    </source>
</evidence>
<feature type="signal peptide" evidence="5">
    <location>
        <begin position="1"/>
        <end position="25"/>
    </location>
</feature>
<dbReference type="InterPro" id="IPR051202">
    <property type="entry name" value="Peptidase_C40"/>
</dbReference>
<proteinExistence type="inferred from homology"/>
<dbReference type="PANTHER" id="PTHR47053">
    <property type="entry name" value="MUREIN DD-ENDOPEPTIDASE MEPH-RELATED"/>
    <property type="match status" value="1"/>
</dbReference>
<keyword evidence="5" id="KW-0732">Signal</keyword>
<dbReference type="PROSITE" id="PS51935">
    <property type="entry name" value="NLPC_P60"/>
    <property type="match status" value="1"/>
</dbReference>
<protein>
    <recommendedName>
        <fullName evidence="6">NlpC/P60 domain-containing protein</fullName>
    </recommendedName>
</protein>
<reference evidence="7 8" key="1">
    <citation type="journal article" date="2021" name="Microbiol. Spectr.">
        <title>A Single Bacterium Capable of Oxidation and Reduction of Iron at Circumneutral pH.</title>
        <authorList>
            <person name="Kato S."/>
            <person name="Ohkuma M."/>
        </authorList>
    </citation>
    <scope>NUCLEOTIDE SEQUENCE [LARGE SCALE GENOMIC DNA]</scope>
    <source>
        <strain evidence="7 8">MIZ03</strain>
    </source>
</reference>
<evidence type="ECO:0000256" key="3">
    <source>
        <dbReference type="ARBA" id="ARBA00022801"/>
    </source>
</evidence>
<dbReference type="RefSeq" id="WP_223903714.1">
    <property type="nucleotide sequence ID" value="NZ_AP024238.1"/>
</dbReference>
<feature type="chain" id="PRO_5046576030" description="NlpC/P60 domain-containing protein" evidence="5">
    <location>
        <begin position="26"/>
        <end position="203"/>
    </location>
</feature>
<comment type="similarity">
    <text evidence="1">Belongs to the peptidase C40 family.</text>
</comment>
<keyword evidence="3" id="KW-0378">Hydrolase</keyword>
<evidence type="ECO:0000256" key="5">
    <source>
        <dbReference type="SAM" id="SignalP"/>
    </source>
</evidence>
<dbReference type="SUPFAM" id="SSF54001">
    <property type="entry name" value="Cysteine proteinases"/>
    <property type="match status" value="1"/>
</dbReference>
<feature type="domain" description="NlpC/P60" evidence="6">
    <location>
        <begin position="57"/>
        <end position="181"/>
    </location>
</feature>
<dbReference type="Gene3D" id="3.90.1720.10">
    <property type="entry name" value="endopeptidase domain like (from Nostoc punctiforme)"/>
    <property type="match status" value="1"/>
</dbReference>
<dbReference type="PANTHER" id="PTHR47053:SF1">
    <property type="entry name" value="MUREIN DD-ENDOPEPTIDASE MEPH-RELATED"/>
    <property type="match status" value="1"/>
</dbReference>
<accession>A0ABN6D6R3</accession>
<keyword evidence="8" id="KW-1185">Reference proteome</keyword>
<name>A0ABN6D6R3_9BURK</name>
<keyword evidence="4" id="KW-0788">Thiol protease</keyword>